<protein>
    <submittedName>
        <fullName evidence="2">Uncharacterized protein</fullName>
    </submittedName>
</protein>
<evidence type="ECO:0000313" key="3">
    <source>
        <dbReference type="Proteomes" id="UP000314294"/>
    </source>
</evidence>
<dbReference type="EMBL" id="SRLO01011266">
    <property type="protein sequence ID" value="TNN25959.1"/>
    <property type="molecule type" value="Genomic_DNA"/>
</dbReference>
<sequence length="125" mass="13877">MQTSHWRQHHEMNTGAPAVRALHSEVRRSEALLHSCGAVMRDYRNTRCHPTAAQTHRGRRRPGHSGRAAIGSDRSTTSGPELSPPGPEGRGRRALQSASKEPLCVSLETMSRISFPWSFSIFFTS</sequence>
<reference evidence="2 3" key="1">
    <citation type="submission" date="2019-03" db="EMBL/GenBank/DDBJ databases">
        <title>First draft genome of Liparis tanakae, snailfish: a comprehensive survey of snailfish specific genes.</title>
        <authorList>
            <person name="Kim W."/>
            <person name="Song I."/>
            <person name="Jeong J.-H."/>
            <person name="Kim D."/>
            <person name="Kim S."/>
            <person name="Ryu S."/>
            <person name="Song J.Y."/>
            <person name="Lee S.K."/>
        </authorList>
    </citation>
    <scope>NUCLEOTIDE SEQUENCE [LARGE SCALE GENOMIC DNA]</scope>
    <source>
        <tissue evidence="2">Muscle</tissue>
    </source>
</reference>
<gene>
    <name evidence="2" type="ORF">EYF80_063905</name>
</gene>
<proteinExistence type="predicted"/>
<keyword evidence="3" id="KW-1185">Reference proteome</keyword>
<evidence type="ECO:0000313" key="2">
    <source>
        <dbReference type="EMBL" id="TNN25959.1"/>
    </source>
</evidence>
<organism evidence="2 3">
    <name type="scientific">Liparis tanakae</name>
    <name type="common">Tanaka's snailfish</name>
    <dbReference type="NCBI Taxonomy" id="230148"/>
    <lineage>
        <taxon>Eukaryota</taxon>
        <taxon>Metazoa</taxon>
        <taxon>Chordata</taxon>
        <taxon>Craniata</taxon>
        <taxon>Vertebrata</taxon>
        <taxon>Euteleostomi</taxon>
        <taxon>Actinopterygii</taxon>
        <taxon>Neopterygii</taxon>
        <taxon>Teleostei</taxon>
        <taxon>Neoteleostei</taxon>
        <taxon>Acanthomorphata</taxon>
        <taxon>Eupercaria</taxon>
        <taxon>Perciformes</taxon>
        <taxon>Cottioidei</taxon>
        <taxon>Cottales</taxon>
        <taxon>Liparidae</taxon>
        <taxon>Liparis</taxon>
    </lineage>
</organism>
<comment type="caution">
    <text evidence="2">The sequence shown here is derived from an EMBL/GenBank/DDBJ whole genome shotgun (WGS) entry which is preliminary data.</text>
</comment>
<evidence type="ECO:0000256" key="1">
    <source>
        <dbReference type="SAM" id="MobiDB-lite"/>
    </source>
</evidence>
<dbReference type="Proteomes" id="UP000314294">
    <property type="component" value="Unassembled WGS sequence"/>
</dbReference>
<dbReference type="AlphaFoldDB" id="A0A4Z2EAW5"/>
<name>A0A4Z2EAW5_9TELE</name>
<accession>A0A4Z2EAW5</accession>
<feature type="region of interest" description="Disordered" evidence="1">
    <location>
        <begin position="47"/>
        <end position="100"/>
    </location>
</feature>